<feature type="signal peptide" evidence="1">
    <location>
        <begin position="1"/>
        <end position="29"/>
    </location>
</feature>
<protein>
    <submittedName>
        <fullName evidence="3">MBL fold metallo-hydrolase</fullName>
    </submittedName>
</protein>
<dbReference type="InterPro" id="IPR036866">
    <property type="entry name" value="RibonucZ/Hydroxyglut_hydro"/>
</dbReference>
<dbReference type="RefSeq" id="WP_251935398.1">
    <property type="nucleotide sequence ID" value="NZ_CP098747.1"/>
</dbReference>
<keyword evidence="1" id="KW-0732">Signal</keyword>
<evidence type="ECO:0000256" key="1">
    <source>
        <dbReference type="SAM" id="SignalP"/>
    </source>
</evidence>
<dbReference type="Proteomes" id="UP001056291">
    <property type="component" value="Chromosome"/>
</dbReference>
<name>A0ABY4W430_9PROT</name>
<dbReference type="PANTHER" id="PTHR15032">
    <property type="entry name" value="N-ACYL-PHOSPHATIDYLETHANOLAMINE-HYDROLYZING PHOSPHOLIPASE D"/>
    <property type="match status" value="1"/>
</dbReference>
<evidence type="ECO:0000259" key="2">
    <source>
        <dbReference type="Pfam" id="PF12706"/>
    </source>
</evidence>
<proteinExistence type="predicted"/>
<sequence length="361" mass="40989">MKIFTKSVSVKTASRGLLSAMLASLLLVACETTSQTMAETKKPPHHTAEGYRNLHIEHPDKNFFDFLYMRFFSDVEWADHESRAAEITVKDLDIDLVNEPGTRNQVSWLGHSTFLIQKGGKNILTDPIFADRASPVPFAGPARYIKHVVDYDKLPDIDYVVISHNHYDHLDSETISRLGNTPMYLVPLGLKAWFVEQGILAERIREHDWWDRTKLDGVTIQAMPSQHWSARGLGDRHETLWASWYLDFGDRTLWFGGDTGYNPVQFKEIGAATGGVDLALIPIGGYAPRSFMKTYHVNPEEAIFIHQDIQATKSIGMHWGTFPLTAEGPIDPQIELMSKRKKHLLSDEEFSTMIVGETFEW</sequence>
<dbReference type="PROSITE" id="PS51257">
    <property type="entry name" value="PROKAR_LIPOPROTEIN"/>
    <property type="match status" value="1"/>
</dbReference>
<gene>
    <name evidence="3" type="ORF">NBZ79_03040</name>
</gene>
<dbReference type="InterPro" id="IPR001279">
    <property type="entry name" value="Metallo-B-lactamas"/>
</dbReference>
<organism evidence="3 4">
    <name type="scientific">Sneathiella marina</name>
    <dbReference type="NCBI Taxonomy" id="2950108"/>
    <lineage>
        <taxon>Bacteria</taxon>
        <taxon>Pseudomonadati</taxon>
        <taxon>Pseudomonadota</taxon>
        <taxon>Alphaproteobacteria</taxon>
        <taxon>Sneathiellales</taxon>
        <taxon>Sneathiellaceae</taxon>
        <taxon>Sneathiella</taxon>
    </lineage>
</organism>
<reference evidence="3" key="1">
    <citation type="submission" date="2022-06" db="EMBL/GenBank/DDBJ databases">
        <title>Sneathiella actinostolidae sp. nov., isolated from a sea anemonein the Western Pacific Ocean.</title>
        <authorList>
            <person name="Wei M.J."/>
        </authorList>
    </citation>
    <scope>NUCLEOTIDE SEQUENCE</scope>
    <source>
        <strain evidence="3">PHK-P5</strain>
    </source>
</reference>
<evidence type="ECO:0000313" key="4">
    <source>
        <dbReference type="Proteomes" id="UP001056291"/>
    </source>
</evidence>
<dbReference type="Gene3D" id="3.60.15.10">
    <property type="entry name" value="Ribonuclease Z/Hydroxyacylglutathione hydrolase-like"/>
    <property type="match status" value="1"/>
</dbReference>
<feature type="chain" id="PRO_5045739618" evidence="1">
    <location>
        <begin position="30"/>
        <end position="361"/>
    </location>
</feature>
<dbReference type="Pfam" id="PF12706">
    <property type="entry name" value="Lactamase_B_2"/>
    <property type="match status" value="1"/>
</dbReference>
<keyword evidence="4" id="KW-1185">Reference proteome</keyword>
<dbReference type="SUPFAM" id="SSF56281">
    <property type="entry name" value="Metallo-hydrolase/oxidoreductase"/>
    <property type="match status" value="1"/>
</dbReference>
<accession>A0ABY4W430</accession>
<dbReference type="PANTHER" id="PTHR15032:SF4">
    <property type="entry name" value="N-ACYL-PHOSPHATIDYLETHANOLAMINE-HYDROLYZING PHOSPHOLIPASE D"/>
    <property type="match status" value="1"/>
</dbReference>
<feature type="domain" description="Metallo-beta-lactamase" evidence="2">
    <location>
        <begin position="122"/>
        <end position="319"/>
    </location>
</feature>
<evidence type="ECO:0000313" key="3">
    <source>
        <dbReference type="EMBL" id="USG61948.1"/>
    </source>
</evidence>
<dbReference type="EMBL" id="CP098747">
    <property type="protein sequence ID" value="USG61948.1"/>
    <property type="molecule type" value="Genomic_DNA"/>
</dbReference>